<protein>
    <submittedName>
        <fullName evidence="8">TetR family transcriptional regulator</fullName>
    </submittedName>
</protein>
<feature type="domain" description="HTH tetR-type" evidence="7">
    <location>
        <begin position="34"/>
        <end position="93"/>
    </location>
</feature>
<evidence type="ECO:0000256" key="5">
    <source>
        <dbReference type="PROSITE-ProRule" id="PRU00335"/>
    </source>
</evidence>
<dbReference type="Gene3D" id="1.10.357.10">
    <property type="entry name" value="Tetracycline Repressor, domain 2"/>
    <property type="match status" value="1"/>
</dbReference>
<keyword evidence="3 5" id="KW-0238">DNA-binding</keyword>
<evidence type="ECO:0000256" key="4">
    <source>
        <dbReference type="ARBA" id="ARBA00023163"/>
    </source>
</evidence>
<keyword evidence="1" id="KW-0678">Repressor</keyword>
<geneLocation type="plasmid" evidence="8 9">
    <name>pPT365</name>
</geneLocation>
<evidence type="ECO:0000256" key="1">
    <source>
        <dbReference type="ARBA" id="ARBA00022491"/>
    </source>
</evidence>
<keyword evidence="9" id="KW-1185">Reference proteome</keyword>
<dbReference type="PRINTS" id="PR00455">
    <property type="entry name" value="HTHTETR"/>
</dbReference>
<evidence type="ECO:0000256" key="2">
    <source>
        <dbReference type="ARBA" id="ARBA00023015"/>
    </source>
</evidence>
<keyword evidence="4" id="KW-0804">Transcription</keyword>
<dbReference type="InterPro" id="IPR009057">
    <property type="entry name" value="Homeodomain-like_sf"/>
</dbReference>
<feature type="compositionally biased region" description="Basic and acidic residues" evidence="6">
    <location>
        <begin position="1"/>
        <end position="16"/>
    </location>
</feature>
<dbReference type="PANTHER" id="PTHR30055:SF181">
    <property type="entry name" value="BLR6905 PROTEIN"/>
    <property type="match status" value="1"/>
</dbReference>
<reference evidence="8 9" key="1">
    <citation type="journal article" date="2022" name="Front. Microbiol.">
        <title>Identification and characterization of a novel class of self-sufficient cytochrome P450 hydroxylase involved in cyclohexanecarboxylate degradation in Paraburkholderia terrae strain KU-64.</title>
        <authorList>
            <person name="Yamamoto T."/>
            <person name="Hasegawa Y."/>
            <person name="Iwaki H."/>
        </authorList>
    </citation>
    <scope>NUCLEOTIDE SEQUENCE [LARGE SCALE GENOMIC DNA]</scope>
    <source>
        <strain evidence="8 9">KU-64</strain>
    </source>
</reference>
<dbReference type="InterPro" id="IPR001647">
    <property type="entry name" value="HTH_TetR"/>
</dbReference>
<dbReference type="InterPro" id="IPR050109">
    <property type="entry name" value="HTH-type_TetR-like_transc_reg"/>
</dbReference>
<keyword evidence="2" id="KW-0805">Transcription regulation</keyword>
<evidence type="ECO:0000313" key="8">
    <source>
        <dbReference type="EMBL" id="BCZ85600.1"/>
    </source>
</evidence>
<proteinExistence type="predicted"/>
<accession>A0ABM7U367</accession>
<feature type="region of interest" description="Disordered" evidence="6">
    <location>
        <begin position="1"/>
        <end position="35"/>
    </location>
</feature>
<evidence type="ECO:0000259" key="7">
    <source>
        <dbReference type="PROSITE" id="PS50977"/>
    </source>
</evidence>
<evidence type="ECO:0000256" key="6">
    <source>
        <dbReference type="SAM" id="MobiDB-lite"/>
    </source>
</evidence>
<feature type="DNA-binding region" description="H-T-H motif" evidence="5">
    <location>
        <begin position="56"/>
        <end position="75"/>
    </location>
</feature>
<evidence type="ECO:0000313" key="9">
    <source>
        <dbReference type="Proteomes" id="UP001319874"/>
    </source>
</evidence>
<dbReference type="RefSeq" id="WP_229517972.1">
    <property type="nucleotide sequence ID" value="NZ_AP024959.1"/>
</dbReference>
<organism evidence="8 9">
    <name type="scientific">Paraburkholderia terrae</name>
    <dbReference type="NCBI Taxonomy" id="311230"/>
    <lineage>
        <taxon>Bacteria</taxon>
        <taxon>Pseudomonadati</taxon>
        <taxon>Pseudomonadota</taxon>
        <taxon>Betaproteobacteria</taxon>
        <taxon>Burkholderiales</taxon>
        <taxon>Burkholderiaceae</taxon>
        <taxon>Paraburkholderia</taxon>
    </lineage>
</organism>
<dbReference type="PROSITE" id="PS50977">
    <property type="entry name" value="HTH_TETR_2"/>
    <property type="match status" value="1"/>
</dbReference>
<name>A0ABM7U367_9BURK</name>
<dbReference type="EMBL" id="AP024959">
    <property type="protein sequence ID" value="BCZ85600.1"/>
    <property type="molecule type" value="Genomic_DNA"/>
</dbReference>
<dbReference type="PROSITE" id="PS01081">
    <property type="entry name" value="HTH_TETR_1"/>
    <property type="match status" value="1"/>
</dbReference>
<keyword evidence="8" id="KW-0614">Plasmid</keyword>
<sequence>MKATKAERSSATKSESKPAGSRRAPTSTPRLSKEAREQQIVQKAIQLFAERGFSASTHEIARALGITQPLLYNYFPTKEALVDRVYDEVFVRKWDPVWEDWLADSTQPLAARLKRYLKDYARFVLKSDWVRIFISAGLTREGINQRYLARLRERHFMVIAREMRAEYGIPEPRNEEELEDEIELIWSMHSSVFYIGVRKWVYALPAPKDLDRVIDMRVDTFLLGAPQVLKQSRPTRATKAKRQGALTDS</sequence>
<dbReference type="SUPFAM" id="SSF46689">
    <property type="entry name" value="Homeodomain-like"/>
    <property type="match status" value="1"/>
</dbReference>
<dbReference type="Proteomes" id="UP001319874">
    <property type="component" value="Plasmid pPT365"/>
</dbReference>
<dbReference type="PANTHER" id="PTHR30055">
    <property type="entry name" value="HTH-TYPE TRANSCRIPTIONAL REGULATOR RUTR"/>
    <property type="match status" value="1"/>
</dbReference>
<gene>
    <name evidence="8" type="ORF">PTKU64_92750</name>
</gene>
<evidence type="ECO:0000256" key="3">
    <source>
        <dbReference type="ARBA" id="ARBA00023125"/>
    </source>
</evidence>
<dbReference type="InterPro" id="IPR023772">
    <property type="entry name" value="DNA-bd_HTH_TetR-type_CS"/>
</dbReference>
<dbReference type="Pfam" id="PF00440">
    <property type="entry name" value="TetR_N"/>
    <property type="match status" value="1"/>
</dbReference>